<dbReference type="Gramene" id="GBG76410">
    <property type="protein sequence ID" value="GBG76410"/>
    <property type="gene ID" value="CBR_g22158"/>
</dbReference>
<evidence type="ECO:0000313" key="3">
    <source>
        <dbReference type="Proteomes" id="UP000265515"/>
    </source>
</evidence>
<comment type="caution">
    <text evidence="2">The sequence shown here is derived from an EMBL/GenBank/DDBJ whole genome shotgun (WGS) entry which is preliminary data.</text>
</comment>
<feature type="region of interest" description="Disordered" evidence="1">
    <location>
        <begin position="131"/>
        <end position="190"/>
    </location>
</feature>
<dbReference type="Proteomes" id="UP000265515">
    <property type="component" value="Unassembled WGS sequence"/>
</dbReference>
<name>A0A388L270_CHABU</name>
<sequence length="190" mass="21348">MTVDKAFNELTTIGQKRWTSVDALSREVDRLLQVPGLNLQDNQVLHIYSRALPEPIRGQLVAESKSGKYNYPQFRDLALQQEQMTAQVKGSYASVVKSGPVGGYGKRVLWRQKCRDHMLVIFDDDTVEMLPLDESEGGGSNGGSESGKGDVTPVMANKGDQNQWKRKRRPRSFPEHPDIAFGKMNMTHEE</sequence>
<dbReference type="AlphaFoldDB" id="A0A388L270"/>
<proteinExistence type="predicted"/>
<reference evidence="2 3" key="1">
    <citation type="journal article" date="2018" name="Cell">
        <title>The Chara Genome: Secondary Complexity and Implications for Plant Terrestrialization.</title>
        <authorList>
            <person name="Nishiyama T."/>
            <person name="Sakayama H."/>
            <person name="Vries J.D."/>
            <person name="Buschmann H."/>
            <person name="Saint-Marcoux D."/>
            <person name="Ullrich K.K."/>
            <person name="Haas F.B."/>
            <person name="Vanderstraeten L."/>
            <person name="Becker D."/>
            <person name="Lang D."/>
            <person name="Vosolsobe S."/>
            <person name="Rombauts S."/>
            <person name="Wilhelmsson P.K.I."/>
            <person name="Janitza P."/>
            <person name="Kern R."/>
            <person name="Heyl A."/>
            <person name="Rumpler F."/>
            <person name="Villalobos L.I.A.C."/>
            <person name="Clay J.M."/>
            <person name="Skokan R."/>
            <person name="Toyoda A."/>
            <person name="Suzuki Y."/>
            <person name="Kagoshima H."/>
            <person name="Schijlen E."/>
            <person name="Tajeshwar N."/>
            <person name="Catarino B."/>
            <person name="Hetherington A.J."/>
            <person name="Saltykova A."/>
            <person name="Bonnot C."/>
            <person name="Breuninger H."/>
            <person name="Symeonidi A."/>
            <person name="Radhakrishnan G.V."/>
            <person name="Van Nieuwerburgh F."/>
            <person name="Deforce D."/>
            <person name="Chang C."/>
            <person name="Karol K.G."/>
            <person name="Hedrich R."/>
            <person name="Ulvskov P."/>
            <person name="Glockner G."/>
            <person name="Delwiche C.F."/>
            <person name="Petrasek J."/>
            <person name="Van de Peer Y."/>
            <person name="Friml J."/>
            <person name="Beilby M."/>
            <person name="Dolan L."/>
            <person name="Kohara Y."/>
            <person name="Sugano S."/>
            <person name="Fujiyama A."/>
            <person name="Delaux P.-M."/>
            <person name="Quint M."/>
            <person name="TheiBen G."/>
            <person name="Hagemann M."/>
            <person name="Harholt J."/>
            <person name="Dunand C."/>
            <person name="Zachgo S."/>
            <person name="Langdale J."/>
            <person name="Maumus F."/>
            <person name="Straeten D.V.D."/>
            <person name="Gould S.B."/>
            <person name="Rensing S.A."/>
        </authorList>
    </citation>
    <scope>NUCLEOTIDE SEQUENCE [LARGE SCALE GENOMIC DNA]</scope>
    <source>
        <strain evidence="2 3">S276</strain>
    </source>
</reference>
<dbReference type="STRING" id="69332.A0A388L270"/>
<accession>A0A388L270</accession>
<protein>
    <submittedName>
        <fullName evidence="2">Uncharacterized protein</fullName>
    </submittedName>
</protein>
<dbReference type="EMBL" id="BFEA01000244">
    <property type="protein sequence ID" value="GBG76410.1"/>
    <property type="molecule type" value="Genomic_DNA"/>
</dbReference>
<gene>
    <name evidence="2" type="ORF">CBR_g22158</name>
</gene>
<feature type="compositionally biased region" description="Gly residues" evidence="1">
    <location>
        <begin position="137"/>
        <end position="146"/>
    </location>
</feature>
<evidence type="ECO:0000313" key="2">
    <source>
        <dbReference type="EMBL" id="GBG76410.1"/>
    </source>
</evidence>
<keyword evidence="3" id="KW-1185">Reference proteome</keyword>
<evidence type="ECO:0000256" key="1">
    <source>
        <dbReference type="SAM" id="MobiDB-lite"/>
    </source>
</evidence>
<organism evidence="2 3">
    <name type="scientific">Chara braunii</name>
    <name type="common">Braun's stonewort</name>
    <dbReference type="NCBI Taxonomy" id="69332"/>
    <lineage>
        <taxon>Eukaryota</taxon>
        <taxon>Viridiplantae</taxon>
        <taxon>Streptophyta</taxon>
        <taxon>Charophyceae</taxon>
        <taxon>Charales</taxon>
        <taxon>Characeae</taxon>
        <taxon>Chara</taxon>
    </lineage>
</organism>